<accession>A0A9D9E1F6</accession>
<dbReference type="GO" id="GO:0003677">
    <property type="term" value="F:DNA binding"/>
    <property type="evidence" value="ECO:0007669"/>
    <property type="project" value="UniProtKB-KW"/>
</dbReference>
<dbReference type="PANTHER" id="PTHR30419">
    <property type="entry name" value="HTH-TYPE TRANSCRIPTIONAL REGULATOR YBHD"/>
    <property type="match status" value="1"/>
</dbReference>
<evidence type="ECO:0000256" key="1">
    <source>
        <dbReference type="ARBA" id="ARBA00009437"/>
    </source>
</evidence>
<protein>
    <submittedName>
        <fullName evidence="6">LysR family transcriptional regulator</fullName>
    </submittedName>
</protein>
<name>A0A9D9E1F6_9SPIO</name>
<dbReference type="InterPro" id="IPR036388">
    <property type="entry name" value="WH-like_DNA-bd_sf"/>
</dbReference>
<dbReference type="AlphaFoldDB" id="A0A9D9E1F6"/>
<evidence type="ECO:0000313" key="6">
    <source>
        <dbReference type="EMBL" id="MBO8436120.1"/>
    </source>
</evidence>
<dbReference type="Proteomes" id="UP000823615">
    <property type="component" value="Unassembled WGS sequence"/>
</dbReference>
<organism evidence="6 7">
    <name type="scientific">Candidatus Ornithospirochaeta stercoripullorum</name>
    <dbReference type="NCBI Taxonomy" id="2840899"/>
    <lineage>
        <taxon>Bacteria</taxon>
        <taxon>Pseudomonadati</taxon>
        <taxon>Spirochaetota</taxon>
        <taxon>Spirochaetia</taxon>
        <taxon>Spirochaetales</taxon>
        <taxon>Spirochaetaceae</taxon>
        <taxon>Spirochaetaceae incertae sedis</taxon>
        <taxon>Candidatus Ornithospirochaeta</taxon>
    </lineage>
</organism>
<dbReference type="InterPro" id="IPR050950">
    <property type="entry name" value="HTH-type_LysR_regulators"/>
</dbReference>
<dbReference type="Gene3D" id="3.40.190.290">
    <property type="match status" value="1"/>
</dbReference>
<evidence type="ECO:0000256" key="3">
    <source>
        <dbReference type="ARBA" id="ARBA00023125"/>
    </source>
</evidence>
<evidence type="ECO:0000256" key="4">
    <source>
        <dbReference type="ARBA" id="ARBA00023163"/>
    </source>
</evidence>
<reference evidence="6" key="1">
    <citation type="submission" date="2020-10" db="EMBL/GenBank/DDBJ databases">
        <authorList>
            <person name="Gilroy R."/>
        </authorList>
    </citation>
    <scope>NUCLEOTIDE SEQUENCE</scope>
    <source>
        <strain evidence="6">7293</strain>
    </source>
</reference>
<dbReference type="EMBL" id="JADIMT010000052">
    <property type="protein sequence ID" value="MBO8436120.1"/>
    <property type="molecule type" value="Genomic_DNA"/>
</dbReference>
<evidence type="ECO:0000313" key="7">
    <source>
        <dbReference type="Proteomes" id="UP000823615"/>
    </source>
</evidence>
<feature type="domain" description="HTH lysR-type" evidence="5">
    <location>
        <begin position="1"/>
        <end position="58"/>
    </location>
</feature>
<dbReference type="GO" id="GO:0003700">
    <property type="term" value="F:DNA-binding transcription factor activity"/>
    <property type="evidence" value="ECO:0007669"/>
    <property type="project" value="InterPro"/>
</dbReference>
<gene>
    <name evidence="6" type="ORF">IAA97_03990</name>
</gene>
<proteinExistence type="inferred from homology"/>
<dbReference type="Pfam" id="PF00126">
    <property type="entry name" value="HTH_1"/>
    <property type="match status" value="1"/>
</dbReference>
<dbReference type="PANTHER" id="PTHR30419:SF8">
    <property type="entry name" value="NITROGEN ASSIMILATION TRANSCRIPTIONAL ACTIVATOR-RELATED"/>
    <property type="match status" value="1"/>
</dbReference>
<dbReference type="Gene3D" id="1.10.10.10">
    <property type="entry name" value="Winged helix-like DNA-binding domain superfamily/Winged helix DNA-binding domain"/>
    <property type="match status" value="1"/>
</dbReference>
<dbReference type="InterPro" id="IPR036390">
    <property type="entry name" value="WH_DNA-bd_sf"/>
</dbReference>
<evidence type="ECO:0000259" key="5">
    <source>
        <dbReference type="PROSITE" id="PS50931"/>
    </source>
</evidence>
<comment type="caution">
    <text evidence="6">The sequence shown here is derived from an EMBL/GenBank/DDBJ whole genome shotgun (WGS) entry which is preliminary data.</text>
</comment>
<dbReference type="GO" id="GO:0005829">
    <property type="term" value="C:cytosol"/>
    <property type="evidence" value="ECO:0007669"/>
    <property type="project" value="TreeGrafter"/>
</dbReference>
<dbReference type="Pfam" id="PF03466">
    <property type="entry name" value="LysR_substrate"/>
    <property type="match status" value="1"/>
</dbReference>
<reference evidence="6" key="2">
    <citation type="journal article" date="2021" name="PeerJ">
        <title>Extensive microbial diversity within the chicken gut microbiome revealed by metagenomics and culture.</title>
        <authorList>
            <person name="Gilroy R."/>
            <person name="Ravi A."/>
            <person name="Getino M."/>
            <person name="Pursley I."/>
            <person name="Horton D.L."/>
            <person name="Alikhan N.F."/>
            <person name="Baker D."/>
            <person name="Gharbi K."/>
            <person name="Hall N."/>
            <person name="Watson M."/>
            <person name="Adriaenssens E.M."/>
            <person name="Foster-Nyarko E."/>
            <person name="Jarju S."/>
            <person name="Secka A."/>
            <person name="Antonio M."/>
            <person name="Oren A."/>
            <person name="Chaudhuri R.R."/>
            <person name="La Ragione R."/>
            <person name="Hildebrand F."/>
            <person name="Pallen M.J."/>
        </authorList>
    </citation>
    <scope>NUCLEOTIDE SEQUENCE</scope>
    <source>
        <strain evidence="6">7293</strain>
    </source>
</reference>
<comment type="similarity">
    <text evidence="1">Belongs to the LysR transcriptional regulatory family.</text>
</comment>
<keyword evidence="4" id="KW-0804">Transcription</keyword>
<dbReference type="CDD" id="cd05466">
    <property type="entry name" value="PBP2_LTTR_substrate"/>
    <property type="match status" value="1"/>
</dbReference>
<dbReference type="InterPro" id="IPR005119">
    <property type="entry name" value="LysR_subst-bd"/>
</dbReference>
<sequence length="288" mass="33005">MELRVLRYFLTIAEEENITRAANILHVTQPTLSRQIMQLEDELGTKLFKRSKYCIKLTEDGLFLKRRAEEILTLAENTAESISNKNKDIVGEITIGCTETHSMNSFAEKMAEFRRLHSGVSYRVYTTNADGIKENIEKGVFELGLVTEPVDTSRFETLHLTCKERWGALVREDDPLAQKEFVYPEDVNCRNLILPIRSEVRYTLEGWLGKSFQELEIAAYYNLGRNVAVMVHEGLGIGICFNLFADHEGLRFIPMIPPLMTGSAVCWKKNQLFSTVTKSFIDFLKNTY</sequence>
<keyword evidence="2" id="KW-0805">Transcription regulation</keyword>
<keyword evidence="3" id="KW-0238">DNA-binding</keyword>
<dbReference type="PROSITE" id="PS50931">
    <property type="entry name" value="HTH_LYSR"/>
    <property type="match status" value="1"/>
</dbReference>
<dbReference type="SUPFAM" id="SSF46785">
    <property type="entry name" value="Winged helix' DNA-binding domain"/>
    <property type="match status" value="1"/>
</dbReference>
<dbReference type="SUPFAM" id="SSF53850">
    <property type="entry name" value="Periplasmic binding protein-like II"/>
    <property type="match status" value="1"/>
</dbReference>
<dbReference type="FunFam" id="1.10.10.10:FF:000001">
    <property type="entry name" value="LysR family transcriptional regulator"/>
    <property type="match status" value="1"/>
</dbReference>
<dbReference type="InterPro" id="IPR000847">
    <property type="entry name" value="LysR_HTH_N"/>
</dbReference>
<evidence type="ECO:0000256" key="2">
    <source>
        <dbReference type="ARBA" id="ARBA00023015"/>
    </source>
</evidence>
<dbReference type="PRINTS" id="PR00039">
    <property type="entry name" value="HTHLYSR"/>
</dbReference>